<dbReference type="InterPro" id="IPR005162">
    <property type="entry name" value="Retrotrans_gag_dom"/>
</dbReference>
<evidence type="ECO:0000256" key="16">
    <source>
        <dbReference type="SAM" id="MobiDB-lite"/>
    </source>
</evidence>
<dbReference type="InterPro" id="IPR001878">
    <property type="entry name" value="Znf_CCHC"/>
</dbReference>
<dbReference type="PROSITE" id="PS50158">
    <property type="entry name" value="ZF_CCHC"/>
    <property type="match status" value="1"/>
</dbReference>
<dbReference type="GO" id="GO:0004519">
    <property type="term" value="F:endonuclease activity"/>
    <property type="evidence" value="ECO:0007669"/>
    <property type="project" value="UniProtKB-KW"/>
</dbReference>
<keyword evidence="7" id="KW-0255">Endonuclease</keyword>
<dbReference type="GO" id="GO:0003677">
    <property type="term" value="F:DNA binding"/>
    <property type="evidence" value="ECO:0007669"/>
    <property type="project" value="UniProtKB-KW"/>
</dbReference>
<keyword evidence="15" id="KW-0863">Zinc-finger</keyword>
<evidence type="ECO:0008006" key="21">
    <source>
        <dbReference type="Google" id="ProtNLM"/>
    </source>
</evidence>
<dbReference type="AlphaFoldDB" id="A0A7J0DN67"/>
<dbReference type="GO" id="GO:0006508">
    <property type="term" value="P:proteolysis"/>
    <property type="evidence" value="ECO:0007669"/>
    <property type="project" value="UniProtKB-KW"/>
</dbReference>
<evidence type="ECO:0000256" key="15">
    <source>
        <dbReference type="PROSITE-ProRule" id="PRU00047"/>
    </source>
</evidence>
<dbReference type="InterPro" id="IPR056924">
    <property type="entry name" value="SH3_Tf2-1"/>
</dbReference>
<keyword evidence="12" id="KW-0239">DNA-directed DNA polymerase</keyword>
<feature type="region of interest" description="Disordered" evidence="16">
    <location>
        <begin position="43"/>
        <end position="69"/>
    </location>
</feature>
<evidence type="ECO:0000256" key="12">
    <source>
        <dbReference type="ARBA" id="ARBA00022932"/>
    </source>
</evidence>
<dbReference type="GO" id="GO:0006310">
    <property type="term" value="P:DNA recombination"/>
    <property type="evidence" value="ECO:0007669"/>
    <property type="project" value="UniProtKB-KW"/>
</dbReference>
<dbReference type="SUPFAM" id="SSF57756">
    <property type="entry name" value="Retrovirus zinc finger-like domains"/>
    <property type="match status" value="1"/>
</dbReference>
<proteinExistence type="predicted"/>
<dbReference type="PANTHER" id="PTHR37984">
    <property type="entry name" value="PROTEIN CBG26694"/>
    <property type="match status" value="1"/>
</dbReference>
<evidence type="ECO:0000256" key="9">
    <source>
        <dbReference type="ARBA" id="ARBA00022842"/>
    </source>
</evidence>
<keyword evidence="6" id="KW-0064">Aspartyl protease</keyword>
<organism evidence="19 20">
    <name type="scientific">Actinidia rufa</name>
    <dbReference type="NCBI Taxonomy" id="165716"/>
    <lineage>
        <taxon>Eukaryota</taxon>
        <taxon>Viridiplantae</taxon>
        <taxon>Streptophyta</taxon>
        <taxon>Embryophyta</taxon>
        <taxon>Tracheophyta</taxon>
        <taxon>Spermatophyta</taxon>
        <taxon>Magnoliopsida</taxon>
        <taxon>eudicotyledons</taxon>
        <taxon>Gunneridae</taxon>
        <taxon>Pentapetalae</taxon>
        <taxon>asterids</taxon>
        <taxon>Ericales</taxon>
        <taxon>Actinidiaceae</taxon>
        <taxon>Actinidia</taxon>
    </lineage>
</organism>
<evidence type="ECO:0000259" key="18">
    <source>
        <dbReference type="PROSITE" id="PS50994"/>
    </source>
</evidence>
<dbReference type="InterPro" id="IPR050951">
    <property type="entry name" value="Retrovirus_Pol_polyprotein"/>
</dbReference>
<dbReference type="GO" id="GO:0008270">
    <property type="term" value="F:zinc ion binding"/>
    <property type="evidence" value="ECO:0007669"/>
    <property type="project" value="UniProtKB-KW"/>
</dbReference>
<keyword evidence="3" id="KW-0548">Nucleotidyltransferase</keyword>
<comment type="caution">
    <text evidence="19">The sequence shown here is derived from an EMBL/GenBank/DDBJ whole genome shotgun (WGS) entry which is preliminary data.</text>
</comment>
<dbReference type="Gene3D" id="1.10.340.70">
    <property type="match status" value="1"/>
</dbReference>
<keyword evidence="4" id="KW-0540">Nuclease</keyword>
<keyword evidence="5" id="KW-0479">Metal-binding</keyword>
<feature type="region of interest" description="Disordered" evidence="16">
    <location>
        <begin position="270"/>
        <end position="307"/>
    </location>
</feature>
<evidence type="ECO:0000313" key="20">
    <source>
        <dbReference type="Proteomes" id="UP000585474"/>
    </source>
</evidence>
<sequence length="946" mass="108744">MDNTRGSGQEGGNDNPQMTELRNMVQMLVGAVTAQQQLLPQHFQPPQPQETRELDLSRTETQQGETSEYRGVTEDPIILMESVAVVRQFLKLKPPTFKGGRDPIKANDWILAMEKNFRLLRCGEQQKVEIRSYLLVGEASRWWNLKGVREPGMDWAQFKVIFREKFVPRAVQNAKCSEFEHLKQLGTTIADYEGSITNLAEYAPHLVATDEMRARRFEDGLRHEIKRVIRPLVLPTYAEDRIEVRNEIRCFHCNEVGHIKRNCPRLRTEAVAPRGGPRGGNVRPTGNTRPGSNRPGNPGNRDGNVNNQRQGRAFALMPGDARNTEDVVAVIPTDLIPLEMEYFDVIFGMDWLSRNGATIHCLDKCIILKNSEQKEVRLEGERVVTPPYFVSMACAQRLLRKGCQGYLCNMTLSLSKDSSVVDIPIVREFPEVFPEELPRVPVDREMEFAIECVPGTQPISKAPYRMAPAELKELKQLKPHEKNYPTHDLELAAIIFALKIWRHYLYGVKCEIYTDHKSLKYIYTQKELNLRQRRWLELMKDYDININYHPGKANVVADALSRKVSGNLNVLIIEQQYLHSEMEGLELEVVTPGLEGLCATMVAEPEILGEIRLRQMEDPKLKKIHENLATKPDSEFRMVDGVLMFQNRMCLPDVVDIKRQVMDKGHKSKWAIHPEMMKMYQDLKKMYWWMGMKKDIKEYVSKCLQCQRIKAVRQKSAGLLQPLPVSKWKWEDITMNFVIGFPQIRGFVSRFWQSLQQAMGTKLNLSTAFHPQTDGQSERTIQTLEDLLRACAMEFQGSWEEHLALAEFTYNNGYQASIGMAPFEALYGRKCRSPSCWTEIGEIEITGPDIVLETTEKIKLIQDRLKVAQDQQKSYADANRREVDFQEGDWVFLKVSPMKGIMRFGKKGKLNPRYVGPFEILEKIGPVAYRLALTPDFANVHDVFMF</sequence>
<dbReference type="InterPro" id="IPR036875">
    <property type="entry name" value="Znf_CCHC_sf"/>
</dbReference>
<dbReference type="Pfam" id="PF17921">
    <property type="entry name" value="Integrase_H2C2"/>
    <property type="match status" value="1"/>
</dbReference>
<dbReference type="InterPro" id="IPR041373">
    <property type="entry name" value="RT_RNaseH"/>
</dbReference>
<evidence type="ECO:0000256" key="11">
    <source>
        <dbReference type="ARBA" id="ARBA00022918"/>
    </source>
</evidence>
<keyword evidence="10" id="KW-0229">DNA integration</keyword>
<protein>
    <recommendedName>
        <fullName evidence="21">Reverse transcriptase</fullName>
    </recommendedName>
</protein>
<name>A0A7J0DN67_9ERIC</name>
<dbReference type="GO" id="GO:0003964">
    <property type="term" value="F:RNA-directed DNA polymerase activity"/>
    <property type="evidence" value="ECO:0007669"/>
    <property type="project" value="UniProtKB-KW"/>
</dbReference>
<keyword evidence="2" id="KW-0808">Transferase</keyword>
<dbReference type="Pfam" id="PF17917">
    <property type="entry name" value="RT_RNaseH"/>
    <property type="match status" value="1"/>
</dbReference>
<accession>A0A7J0DN67</accession>
<keyword evidence="9" id="KW-0460">Magnesium</keyword>
<evidence type="ECO:0000256" key="6">
    <source>
        <dbReference type="ARBA" id="ARBA00022750"/>
    </source>
</evidence>
<dbReference type="PROSITE" id="PS50994">
    <property type="entry name" value="INTEGRASE"/>
    <property type="match status" value="1"/>
</dbReference>
<dbReference type="Pfam" id="PF03732">
    <property type="entry name" value="Retrotrans_gag"/>
    <property type="match status" value="1"/>
</dbReference>
<evidence type="ECO:0000256" key="10">
    <source>
        <dbReference type="ARBA" id="ARBA00022908"/>
    </source>
</evidence>
<gene>
    <name evidence="19" type="ORF">Acr_00g0059740</name>
</gene>
<evidence type="ECO:0000256" key="7">
    <source>
        <dbReference type="ARBA" id="ARBA00022759"/>
    </source>
</evidence>
<evidence type="ECO:0000256" key="3">
    <source>
        <dbReference type="ARBA" id="ARBA00022695"/>
    </source>
</evidence>
<dbReference type="Pfam" id="PF00098">
    <property type="entry name" value="zf-CCHC"/>
    <property type="match status" value="1"/>
</dbReference>
<dbReference type="InterPro" id="IPR012337">
    <property type="entry name" value="RNaseH-like_sf"/>
</dbReference>
<keyword evidence="13" id="KW-0238">DNA-binding</keyword>
<keyword evidence="20" id="KW-1185">Reference proteome</keyword>
<dbReference type="OrthoDB" id="996762at2759"/>
<dbReference type="Gene3D" id="3.30.420.10">
    <property type="entry name" value="Ribonuclease H-like superfamily/Ribonuclease H"/>
    <property type="match status" value="1"/>
</dbReference>
<keyword evidence="8" id="KW-0378">Hydrolase</keyword>
<keyword evidence="14" id="KW-0233">DNA recombination</keyword>
<dbReference type="GO" id="GO:0003887">
    <property type="term" value="F:DNA-directed DNA polymerase activity"/>
    <property type="evidence" value="ECO:0007669"/>
    <property type="project" value="UniProtKB-KW"/>
</dbReference>
<dbReference type="Proteomes" id="UP000585474">
    <property type="component" value="Unassembled WGS sequence"/>
</dbReference>
<dbReference type="Pfam" id="PF08284">
    <property type="entry name" value="RVP_2"/>
    <property type="match status" value="1"/>
</dbReference>
<feature type="domain" description="CCHC-type" evidence="17">
    <location>
        <begin position="249"/>
        <end position="265"/>
    </location>
</feature>
<evidence type="ECO:0000256" key="1">
    <source>
        <dbReference type="ARBA" id="ARBA00022670"/>
    </source>
</evidence>
<dbReference type="GO" id="GO:0015074">
    <property type="term" value="P:DNA integration"/>
    <property type="evidence" value="ECO:0007669"/>
    <property type="project" value="UniProtKB-KW"/>
</dbReference>
<dbReference type="CDD" id="cd09274">
    <property type="entry name" value="RNase_HI_RT_Ty3"/>
    <property type="match status" value="1"/>
</dbReference>
<evidence type="ECO:0000256" key="8">
    <source>
        <dbReference type="ARBA" id="ARBA00022801"/>
    </source>
</evidence>
<dbReference type="InterPro" id="IPR041588">
    <property type="entry name" value="Integrase_H2C2"/>
</dbReference>
<keyword evidence="11" id="KW-0695">RNA-directed DNA polymerase</keyword>
<dbReference type="SUPFAM" id="SSF56672">
    <property type="entry name" value="DNA/RNA polymerases"/>
    <property type="match status" value="1"/>
</dbReference>
<dbReference type="InterPro" id="IPR036397">
    <property type="entry name" value="RNaseH_sf"/>
</dbReference>
<dbReference type="SUPFAM" id="SSF53098">
    <property type="entry name" value="Ribonuclease H-like"/>
    <property type="match status" value="1"/>
</dbReference>
<keyword evidence="15" id="KW-0862">Zinc</keyword>
<dbReference type="InterPro" id="IPR021109">
    <property type="entry name" value="Peptidase_aspartic_dom_sf"/>
</dbReference>
<evidence type="ECO:0000256" key="14">
    <source>
        <dbReference type="ARBA" id="ARBA00023172"/>
    </source>
</evidence>
<feature type="domain" description="Integrase catalytic" evidence="18">
    <location>
        <begin position="732"/>
        <end position="830"/>
    </location>
</feature>
<dbReference type="PANTHER" id="PTHR37984:SF5">
    <property type="entry name" value="PROTEIN NYNRIN-LIKE"/>
    <property type="match status" value="1"/>
</dbReference>
<reference evidence="20" key="1">
    <citation type="submission" date="2019-07" db="EMBL/GenBank/DDBJ databases">
        <title>De Novo Assembly of kiwifruit Actinidia rufa.</title>
        <authorList>
            <person name="Sugita-Konishi S."/>
            <person name="Sato K."/>
            <person name="Mori E."/>
            <person name="Abe Y."/>
            <person name="Kisaki G."/>
            <person name="Hamano K."/>
            <person name="Suezawa K."/>
            <person name="Otani M."/>
            <person name="Fukuda T."/>
            <person name="Manabe T."/>
            <person name="Gomi K."/>
            <person name="Tabuchi M."/>
            <person name="Akimitsu K."/>
            <person name="Kataoka I."/>
        </authorList>
    </citation>
    <scope>NUCLEOTIDE SEQUENCE [LARGE SCALE GENOMIC DNA]</scope>
    <source>
        <strain evidence="20">cv. Fuchu</strain>
    </source>
</reference>
<dbReference type="EMBL" id="BJWL01000318">
    <property type="protein sequence ID" value="GFS38837.1"/>
    <property type="molecule type" value="Genomic_DNA"/>
</dbReference>
<evidence type="ECO:0000256" key="13">
    <source>
        <dbReference type="ARBA" id="ARBA00023125"/>
    </source>
</evidence>
<dbReference type="Pfam" id="PF24626">
    <property type="entry name" value="SH3_Tf2-1"/>
    <property type="match status" value="1"/>
</dbReference>
<dbReference type="InterPro" id="IPR001584">
    <property type="entry name" value="Integrase_cat-core"/>
</dbReference>
<dbReference type="GO" id="GO:0004190">
    <property type="term" value="F:aspartic-type endopeptidase activity"/>
    <property type="evidence" value="ECO:0007669"/>
    <property type="project" value="UniProtKB-KW"/>
</dbReference>
<evidence type="ECO:0000313" key="19">
    <source>
        <dbReference type="EMBL" id="GFS38837.1"/>
    </source>
</evidence>
<dbReference type="Gene3D" id="2.40.70.10">
    <property type="entry name" value="Acid Proteases"/>
    <property type="match status" value="1"/>
</dbReference>
<dbReference type="Gene3D" id="4.10.60.10">
    <property type="entry name" value="Zinc finger, CCHC-type"/>
    <property type="match status" value="1"/>
</dbReference>
<evidence type="ECO:0000256" key="4">
    <source>
        <dbReference type="ARBA" id="ARBA00022722"/>
    </source>
</evidence>
<evidence type="ECO:0000256" key="5">
    <source>
        <dbReference type="ARBA" id="ARBA00022723"/>
    </source>
</evidence>
<dbReference type="SMART" id="SM00343">
    <property type="entry name" value="ZnF_C2HC"/>
    <property type="match status" value="1"/>
</dbReference>
<keyword evidence="1" id="KW-0645">Protease</keyword>
<evidence type="ECO:0000259" key="17">
    <source>
        <dbReference type="PROSITE" id="PS50158"/>
    </source>
</evidence>
<evidence type="ECO:0000256" key="2">
    <source>
        <dbReference type="ARBA" id="ARBA00022679"/>
    </source>
</evidence>
<dbReference type="InterPro" id="IPR043502">
    <property type="entry name" value="DNA/RNA_pol_sf"/>
</dbReference>